<dbReference type="PANTHER" id="PTHR22984">
    <property type="entry name" value="SERINE/THREONINE-PROTEIN KINASE PIM"/>
    <property type="match status" value="1"/>
</dbReference>
<feature type="domain" description="Protein kinase" evidence="15">
    <location>
        <begin position="151"/>
        <end position="406"/>
    </location>
</feature>
<feature type="binding site" evidence="12">
    <location>
        <position position="180"/>
    </location>
    <ligand>
        <name>ATP</name>
        <dbReference type="ChEBI" id="CHEBI:30616"/>
    </ligand>
</feature>
<keyword evidence="8 12" id="KW-0067">ATP-binding</keyword>
<dbReference type="SMART" id="SM00220">
    <property type="entry name" value="S_TKc"/>
    <property type="match status" value="1"/>
</dbReference>
<dbReference type="PROSITE" id="PS00107">
    <property type="entry name" value="PROTEIN_KINASE_ATP"/>
    <property type="match status" value="1"/>
</dbReference>
<feature type="compositionally biased region" description="Polar residues" evidence="14">
    <location>
        <begin position="65"/>
        <end position="91"/>
    </location>
</feature>
<organism evidence="16 17">
    <name type="scientific">Armadillidium nasatum</name>
    <dbReference type="NCBI Taxonomy" id="96803"/>
    <lineage>
        <taxon>Eukaryota</taxon>
        <taxon>Metazoa</taxon>
        <taxon>Ecdysozoa</taxon>
        <taxon>Arthropoda</taxon>
        <taxon>Crustacea</taxon>
        <taxon>Multicrustacea</taxon>
        <taxon>Malacostraca</taxon>
        <taxon>Eumalacostraca</taxon>
        <taxon>Peracarida</taxon>
        <taxon>Isopoda</taxon>
        <taxon>Oniscidea</taxon>
        <taxon>Crinocheta</taxon>
        <taxon>Armadillidiidae</taxon>
        <taxon>Armadillidium</taxon>
    </lineage>
</organism>
<dbReference type="InterPro" id="IPR008271">
    <property type="entry name" value="Ser/Thr_kinase_AS"/>
</dbReference>
<dbReference type="GO" id="GO:0005524">
    <property type="term" value="F:ATP binding"/>
    <property type="evidence" value="ECO:0007669"/>
    <property type="project" value="UniProtKB-UniRule"/>
</dbReference>
<evidence type="ECO:0000256" key="3">
    <source>
        <dbReference type="ARBA" id="ARBA00016885"/>
    </source>
</evidence>
<comment type="similarity">
    <text evidence="13">Belongs to the protein kinase superfamily.</text>
</comment>
<accession>A0A5N5SMA8</accession>
<dbReference type="EMBL" id="SEYY01023013">
    <property type="protein sequence ID" value="KAB7495136.1"/>
    <property type="molecule type" value="Genomic_DNA"/>
</dbReference>
<evidence type="ECO:0000256" key="1">
    <source>
        <dbReference type="ARBA" id="ARBA00004192"/>
    </source>
</evidence>
<evidence type="ECO:0000256" key="2">
    <source>
        <dbReference type="ARBA" id="ARBA00012513"/>
    </source>
</evidence>
<dbReference type="EC" id="2.7.11.1" evidence="2"/>
<dbReference type="FunFam" id="1.10.510.10:FF:000571">
    <property type="entry name" value="Maternal embryonic leucine zipper kinase"/>
    <property type="match status" value="1"/>
</dbReference>
<name>A0A5N5SMA8_9CRUS</name>
<evidence type="ECO:0000256" key="11">
    <source>
        <dbReference type="ARBA" id="ARBA00048679"/>
    </source>
</evidence>
<dbReference type="PANTHER" id="PTHR22984:SF25">
    <property type="entry name" value="PROTEIN KINASE DOMAIN-CONTAINING PROTEIN"/>
    <property type="match status" value="1"/>
</dbReference>
<keyword evidence="9" id="KW-1035">Host cytoplasm</keyword>
<proteinExistence type="inferred from homology"/>
<dbReference type="PROSITE" id="PS00108">
    <property type="entry name" value="PROTEIN_KINASE_ST"/>
    <property type="match status" value="1"/>
</dbReference>
<dbReference type="Gene3D" id="3.30.200.20">
    <property type="entry name" value="Phosphorylase Kinase, domain 1"/>
    <property type="match status" value="1"/>
</dbReference>
<dbReference type="AlphaFoldDB" id="A0A5N5SMA8"/>
<dbReference type="Pfam" id="PF00069">
    <property type="entry name" value="Pkinase"/>
    <property type="match status" value="1"/>
</dbReference>
<keyword evidence="7 16" id="KW-0418">Kinase</keyword>
<keyword evidence="5" id="KW-0808">Transferase</keyword>
<dbReference type="InterPro" id="IPR051138">
    <property type="entry name" value="PIM_Ser/Thr_kinase"/>
</dbReference>
<comment type="catalytic activity">
    <reaction evidence="11">
        <text>L-seryl-[protein] + ATP = O-phospho-L-seryl-[protein] + ADP + H(+)</text>
        <dbReference type="Rhea" id="RHEA:17989"/>
        <dbReference type="Rhea" id="RHEA-COMP:9863"/>
        <dbReference type="Rhea" id="RHEA-COMP:11604"/>
        <dbReference type="ChEBI" id="CHEBI:15378"/>
        <dbReference type="ChEBI" id="CHEBI:29999"/>
        <dbReference type="ChEBI" id="CHEBI:30616"/>
        <dbReference type="ChEBI" id="CHEBI:83421"/>
        <dbReference type="ChEBI" id="CHEBI:456216"/>
        <dbReference type="EC" id="2.7.11.1"/>
    </reaction>
</comment>
<reference evidence="16 17" key="1">
    <citation type="journal article" date="2019" name="PLoS Biol.">
        <title>Sex chromosomes control vertical transmission of feminizing Wolbachia symbionts in an isopod.</title>
        <authorList>
            <person name="Becking T."/>
            <person name="Chebbi M.A."/>
            <person name="Giraud I."/>
            <person name="Moumen B."/>
            <person name="Laverre T."/>
            <person name="Caubet Y."/>
            <person name="Peccoud J."/>
            <person name="Gilbert C."/>
            <person name="Cordaux R."/>
        </authorList>
    </citation>
    <scope>NUCLEOTIDE SEQUENCE [LARGE SCALE GENOMIC DNA]</scope>
    <source>
        <strain evidence="16">ANa2</strain>
        <tissue evidence="16">Whole body excluding digestive tract and cuticle</tissue>
    </source>
</reference>
<dbReference type="InterPro" id="IPR017441">
    <property type="entry name" value="Protein_kinase_ATP_BS"/>
</dbReference>
<dbReference type="SUPFAM" id="SSF56112">
    <property type="entry name" value="Protein kinase-like (PK-like)"/>
    <property type="match status" value="1"/>
</dbReference>
<comment type="caution">
    <text evidence="16">The sequence shown here is derived from an EMBL/GenBank/DDBJ whole genome shotgun (WGS) entry which is preliminary data.</text>
</comment>
<dbReference type="GO" id="GO:0005737">
    <property type="term" value="C:cytoplasm"/>
    <property type="evidence" value="ECO:0007669"/>
    <property type="project" value="TreeGrafter"/>
</dbReference>
<evidence type="ECO:0000256" key="4">
    <source>
        <dbReference type="ARBA" id="ARBA00022527"/>
    </source>
</evidence>
<evidence type="ECO:0000256" key="8">
    <source>
        <dbReference type="ARBA" id="ARBA00022840"/>
    </source>
</evidence>
<evidence type="ECO:0000313" key="17">
    <source>
        <dbReference type="Proteomes" id="UP000326759"/>
    </source>
</evidence>
<dbReference type="Gene3D" id="1.10.510.10">
    <property type="entry name" value="Transferase(Phosphotransferase) domain 1"/>
    <property type="match status" value="1"/>
</dbReference>
<evidence type="ECO:0000256" key="13">
    <source>
        <dbReference type="RuleBase" id="RU000304"/>
    </source>
</evidence>
<keyword evidence="17" id="KW-1185">Reference proteome</keyword>
<evidence type="ECO:0000259" key="15">
    <source>
        <dbReference type="PROSITE" id="PS50011"/>
    </source>
</evidence>
<comment type="subcellular location">
    <subcellularLocation>
        <location evidence="1">Host cytoplasm</location>
    </subcellularLocation>
</comment>
<dbReference type="InterPro" id="IPR000719">
    <property type="entry name" value="Prot_kinase_dom"/>
</dbReference>
<evidence type="ECO:0000256" key="6">
    <source>
        <dbReference type="ARBA" id="ARBA00022741"/>
    </source>
</evidence>
<evidence type="ECO:0000256" key="9">
    <source>
        <dbReference type="ARBA" id="ARBA00023200"/>
    </source>
</evidence>
<sequence length="429" mass="48067">MRVKNICDNNMCTKMVKANELESISRVSAQMSDISSTKHPPRSPVNLPSCVITTSKLPNRPAPSLNLQSSVTNARSSPSTTSKIATSRSTNANASLSTVSTVVVNNTRPISKLQNRPYSRPNSIQILKPSVPNRPSNTSGVLTQIRTGVLYDLGPVLGKGGFGTVYCGWRIRDNHPVAMKQIAKSKVSAWEMVNGKMLPREISLLLRVAHVPNVIRLLDWLEDDESFLLIFERPEPCKDLFDYITESKNIPESEAKLLFRQAVILVKDVYEAGVFHRDIKDENLLVTVDSAGKPVLKLIDFGSGALVTEKSFTDFDGTRVYSPPEWIKFNRYHGLPALVWSLGILLFDMVCGDIPFDHDDHITTAKYEFKPNIRLSESLKHLIHWCLRIRPSERPTLTGILQHPWLFMQPREPDEGSIDKYSTSSDDSL</sequence>
<dbReference type="GO" id="GO:0004674">
    <property type="term" value="F:protein serine/threonine kinase activity"/>
    <property type="evidence" value="ECO:0007669"/>
    <property type="project" value="UniProtKB-KW"/>
</dbReference>
<keyword evidence="6 12" id="KW-0547">Nucleotide-binding</keyword>
<evidence type="ECO:0000256" key="5">
    <source>
        <dbReference type="ARBA" id="ARBA00022679"/>
    </source>
</evidence>
<dbReference type="InterPro" id="IPR011009">
    <property type="entry name" value="Kinase-like_dom_sf"/>
</dbReference>
<dbReference type="PROSITE" id="PS50011">
    <property type="entry name" value="PROTEIN_KINASE_DOM"/>
    <property type="match status" value="1"/>
</dbReference>
<dbReference type="Proteomes" id="UP000326759">
    <property type="component" value="Unassembled WGS sequence"/>
</dbReference>
<evidence type="ECO:0000313" key="16">
    <source>
        <dbReference type="EMBL" id="KAB7495136.1"/>
    </source>
</evidence>
<comment type="catalytic activity">
    <reaction evidence="10">
        <text>L-threonyl-[protein] + ATP = O-phospho-L-threonyl-[protein] + ADP + H(+)</text>
        <dbReference type="Rhea" id="RHEA:46608"/>
        <dbReference type="Rhea" id="RHEA-COMP:11060"/>
        <dbReference type="Rhea" id="RHEA-COMP:11605"/>
        <dbReference type="ChEBI" id="CHEBI:15378"/>
        <dbReference type="ChEBI" id="CHEBI:30013"/>
        <dbReference type="ChEBI" id="CHEBI:30616"/>
        <dbReference type="ChEBI" id="CHEBI:61977"/>
        <dbReference type="ChEBI" id="CHEBI:456216"/>
        <dbReference type="EC" id="2.7.11.1"/>
    </reaction>
</comment>
<evidence type="ECO:0000256" key="7">
    <source>
        <dbReference type="ARBA" id="ARBA00022777"/>
    </source>
</evidence>
<gene>
    <name evidence="16" type="primary">PIM1_2</name>
    <name evidence="16" type="ORF">Anas_10467</name>
</gene>
<evidence type="ECO:0000256" key="12">
    <source>
        <dbReference type="PROSITE-ProRule" id="PRU10141"/>
    </source>
</evidence>
<keyword evidence="4 13" id="KW-0723">Serine/threonine-protein kinase</keyword>
<evidence type="ECO:0000256" key="10">
    <source>
        <dbReference type="ARBA" id="ARBA00047899"/>
    </source>
</evidence>
<evidence type="ECO:0000256" key="14">
    <source>
        <dbReference type="SAM" id="MobiDB-lite"/>
    </source>
</evidence>
<feature type="region of interest" description="Disordered" evidence="14">
    <location>
        <begin position="56"/>
        <end position="91"/>
    </location>
</feature>
<dbReference type="GO" id="GO:0030430">
    <property type="term" value="C:host cell cytoplasm"/>
    <property type="evidence" value="ECO:0007669"/>
    <property type="project" value="UniProtKB-SubCell"/>
</dbReference>
<dbReference type="CDD" id="cd14005">
    <property type="entry name" value="STKc_PIM"/>
    <property type="match status" value="1"/>
</dbReference>
<protein>
    <recommendedName>
        <fullName evidence="3">Serine/threonine-protein kinase 1</fullName>
        <ecNumber evidence="2">2.7.11.1</ecNumber>
    </recommendedName>
</protein>
<dbReference type="OrthoDB" id="193931at2759"/>